<dbReference type="PANTHER" id="PTHR12561:SF3">
    <property type="entry name" value="LIPOYLTRANSFERASE 1, MITOCHONDRIAL"/>
    <property type="match status" value="1"/>
</dbReference>
<evidence type="ECO:0000259" key="5">
    <source>
        <dbReference type="PROSITE" id="PS51733"/>
    </source>
</evidence>
<protein>
    <recommendedName>
        <fullName evidence="4">Putative lipoate-protein ligase A</fullName>
    </recommendedName>
</protein>
<dbReference type="GO" id="GO:0016874">
    <property type="term" value="F:ligase activity"/>
    <property type="evidence" value="ECO:0007669"/>
    <property type="project" value="UniProtKB-KW"/>
</dbReference>
<evidence type="ECO:0000256" key="2">
    <source>
        <dbReference type="ARBA" id="ARBA00005085"/>
    </source>
</evidence>
<dbReference type="EMBL" id="LN483345">
    <property type="protein sequence ID" value="CDZ98583.1"/>
    <property type="molecule type" value="Genomic_DNA"/>
</dbReference>
<evidence type="ECO:0000256" key="1">
    <source>
        <dbReference type="ARBA" id="ARBA00003253"/>
    </source>
</evidence>
<dbReference type="Gene3D" id="3.30.930.10">
    <property type="entry name" value="Bira Bifunctional Protein, Domain 2"/>
    <property type="match status" value="2"/>
</dbReference>
<evidence type="ECO:0000256" key="4">
    <source>
        <dbReference type="ARBA" id="ARBA00015925"/>
    </source>
</evidence>
<dbReference type="PROSITE" id="PS51733">
    <property type="entry name" value="BPL_LPL_CATALYTIC"/>
    <property type="match status" value="1"/>
</dbReference>
<dbReference type="Gene3D" id="3.30.390.50">
    <property type="entry name" value="CO dehydrogenase flavoprotein, C-terminal domain"/>
    <property type="match status" value="1"/>
</dbReference>
<dbReference type="GO" id="GO:0005739">
    <property type="term" value="C:mitochondrion"/>
    <property type="evidence" value="ECO:0007669"/>
    <property type="project" value="TreeGrafter"/>
</dbReference>
<dbReference type="PANTHER" id="PTHR12561">
    <property type="entry name" value="LIPOATE-PROTEIN LIGASE"/>
    <property type="match status" value="1"/>
</dbReference>
<dbReference type="GO" id="GO:0017118">
    <property type="term" value="F:lipoyltransferase activity"/>
    <property type="evidence" value="ECO:0007669"/>
    <property type="project" value="TreeGrafter"/>
</dbReference>
<comment type="function">
    <text evidence="1">Catalyzes both the ATP-dependent activation of exogenously supplied lipoate to lipoyl-AMP and the transfer of the activated lipoyl onto the lipoyl domains of lipoate-dependent enzymes.</text>
</comment>
<name>A0A0F7SLK8_PHARH</name>
<dbReference type="AlphaFoldDB" id="A0A0F7SLK8"/>
<dbReference type="InterPro" id="IPR045864">
    <property type="entry name" value="aa-tRNA-synth_II/BPL/LPL"/>
</dbReference>
<organism evidence="6">
    <name type="scientific">Phaffia rhodozyma</name>
    <name type="common">Yeast</name>
    <name type="synonym">Xanthophyllomyces dendrorhous</name>
    <dbReference type="NCBI Taxonomy" id="264483"/>
    <lineage>
        <taxon>Eukaryota</taxon>
        <taxon>Fungi</taxon>
        <taxon>Dikarya</taxon>
        <taxon>Basidiomycota</taxon>
        <taxon>Agaricomycotina</taxon>
        <taxon>Tremellomycetes</taxon>
        <taxon>Cystofilobasidiales</taxon>
        <taxon>Mrakiaceae</taxon>
        <taxon>Phaffia</taxon>
    </lineage>
</organism>
<dbReference type="GO" id="GO:0009249">
    <property type="term" value="P:protein lipoylation"/>
    <property type="evidence" value="ECO:0007669"/>
    <property type="project" value="InterPro"/>
</dbReference>
<comment type="pathway">
    <text evidence="2">Protein modification; protein lipoylation via exogenous pathway; protein N(6)-(lipoyl)lysine from lipoate: step 2/2.</text>
</comment>
<reference evidence="6" key="1">
    <citation type="submission" date="2014-08" db="EMBL/GenBank/DDBJ databases">
        <authorList>
            <person name="Sharma Rahul"/>
            <person name="Thines Marco"/>
        </authorList>
    </citation>
    <scope>NUCLEOTIDE SEQUENCE</scope>
</reference>
<dbReference type="InterPro" id="IPR004143">
    <property type="entry name" value="BPL_LPL_catalytic"/>
</dbReference>
<evidence type="ECO:0000313" key="6">
    <source>
        <dbReference type="EMBL" id="CDZ98583.1"/>
    </source>
</evidence>
<feature type="domain" description="BPL/LPL catalytic" evidence="5">
    <location>
        <begin position="58"/>
        <end position="242"/>
    </location>
</feature>
<keyword evidence="6" id="KW-0436">Ligase</keyword>
<sequence length="362" mass="40755">MFSVSLRRSQAISCYRRSLSSTTPKPFQLPDDQQIFVSRSNDPWFNLAFENWLFTKTNPAIPILFLYRNKACVVLGRNQNPWKEINLPLLKELEIPFIRRKSGGGTVYHDMGNTNYSILIPKDSFDRRPNAELVARALNTLNVDARLNNRRAYHHGTMLLDAQLGRLGKSLKSDRSFTMNKATDSVPSPVSNISSKHPNVNNETFIGAVVKEFTSVYGAQTEVIDVDEQYIDREGGQMKELVEKEVAELKTWNWAFGQTPEFSIDVQSPILNTLGHSLNASVTSRKGLITKIDLSFPSSPSPLYPSAKSESSPGSRTDLEKLASSLIGRRFGDLDINSEGKRQELENKGVEREVIEWLGRSM</sequence>
<comment type="similarity">
    <text evidence="3">Belongs to the LplA family.</text>
</comment>
<dbReference type="UniPathway" id="UPA00537">
    <property type="reaction ID" value="UER00595"/>
</dbReference>
<dbReference type="InterPro" id="IPR004562">
    <property type="entry name" value="LipoylTrfase_LipoateP_Ligase"/>
</dbReference>
<evidence type="ECO:0000256" key="3">
    <source>
        <dbReference type="ARBA" id="ARBA00008242"/>
    </source>
</evidence>
<dbReference type="CDD" id="cd16443">
    <property type="entry name" value="LplA"/>
    <property type="match status" value="1"/>
</dbReference>
<accession>A0A0F7SLK8</accession>
<proteinExistence type="inferred from homology"/>
<dbReference type="SUPFAM" id="SSF55681">
    <property type="entry name" value="Class II aaRS and biotin synthetases"/>
    <property type="match status" value="1"/>
</dbReference>
<dbReference type="Pfam" id="PF21948">
    <property type="entry name" value="LplA-B_cat"/>
    <property type="match status" value="1"/>
</dbReference>